<name>A0A2P5VZK5_GOSBA</name>
<evidence type="ECO:0000313" key="3">
    <source>
        <dbReference type="Proteomes" id="UP000239757"/>
    </source>
</evidence>
<sequence length="149" mass="16750">MSELVILKCLIVWMRLMESNAMKLYSMFQEISTSYYEATATSSMCSSDHIVLLADTVNFKSSSVSSWKHAFKLQVRMDFKYVRSVKSLDLNLGLPSFSTIAIAAEDVSIHGENTPLTLNELLSSKSKMHIHSSERKDITYSTGICPQII</sequence>
<dbReference type="Proteomes" id="UP000239757">
    <property type="component" value="Unassembled WGS sequence"/>
</dbReference>
<evidence type="ECO:0000256" key="1">
    <source>
        <dbReference type="SAM" id="SignalP"/>
    </source>
</evidence>
<dbReference type="AlphaFoldDB" id="A0A2P5VZK5"/>
<organism evidence="2 3">
    <name type="scientific">Gossypium barbadense</name>
    <name type="common">Sea Island cotton</name>
    <name type="synonym">Hibiscus barbadensis</name>
    <dbReference type="NCBI Taxonomy" id="3634"/>
    <lineage>
        <taxon>Eukaryota</taxon>
        <taxon>Viridiplantae</taxon>
        <taxon>Streptophyta</taxon>
        <taxon>Embryophyta</taxon>
        <taxon>Tracheophyta</taxon>
        <taxon>Spermatophyta</taxon>
        <taxon>Magnoliopsida</taxon>
        <taxon>eudicotyledons</taxon>
        <taxon>Gunneridae</taxon>
        <taxon>Pentapetalae</taxon>
        <taxon>rosids</taxon>
        <taxon>malvids</taxon>
        <taxon>Malvales</taxon>
        <taxon>Malvaceae</taxon>
        <taxon>Malvoideae</taxon>
        <taxon>Gossypium</taxon>
    </lineage>
</organism>
<accession>A0A2P5VZK5</accession>
<evidence type="ECO:0000313" key="2">
    <source>
        <dbReference type="EMBL" id="PPR84268.1"/>
    </source>
</evidence>
<gene>
    <name evidence="2" type="ORF">GOBAR_AA36443</name>
</gene>
<feature type="signal peptide" evidence="1">
    <location>
        <begin position="1"/>
        <end position="21"/>
    </location>
</feature>
<protein>
    <submittedName>
        <fullName evidence="2">Uncharacterized protein</fullName>
    </submittedName>
</protein>
<keyword evidence="1" id="KW-0732">Signal</keyword>
<feature type="chain" id="PRO_5015125789" evidence="1">
    <location>
        <begin position="22"/>
        <end position="149"/>
    </location>
</feature>
<reference evidence="2 3" key="1">
    <citation type="submission" date="2015-01" db="EMBL/GenBank/DDBJ databases">
        <title>Genome of allotetraploid Gossypium barbadense reveals genomic plasticity and fiber elongation in cotton evolution.</title>
        <authorList>
            <person name="Chen X."/>
            <person name="Liu X."/>
            <person name="Zhao B."/>
            <person name="Zheng H."/>
            <person name="Hu Y."/>
            <person name="Lu G."/>
            <person name="Yang C."/>
            <person name="Chen J."/>
            <person name="Shan C."/>
            <person name="Zhang L."/>
            <person name="Zhou Y."/>
            <person name="Wang L."/>
            <person name="Guo W."/>
            <person name="Bai Y."/>
            <person name="Ruan J."/>
            <person name="Shangguan X."/>
            <person name="Mao Y."/>
            <person name="Jiang J."/>
            <person name="Zhu Y."/>
            <person name="Lei J."/>
            <person name="Kang H."/>
            <person name="Chen S."/>
            <person name="He X."/>
            <person name="Wang R."/>
            <person name="Wang Y."/>
            <person name="Chen J."/>
            <person name="Wang L."/>
            <person name="Yu S."/>
            <person name="Wang B."/>
            <person name="Wei J."/>
            <person name="Song S."/>
            <person name="Lu X."/>
            <person name="Gao Z."/>
            <person name="Gu W."/>
            <person name="Deng X."/>
            <person name="Ma D."/>
            <person name="Wang S."/>
            <person name="Liang W."/>
            <person name="Fang L."/>
            <person name="Cai C."/>
            <person name="Zhu X."/>
            <person name="Zhou B."/>
            <person name="Zhang Y."/>
            <person name="Chen Z."/>
            <person name="Xu S."/>
            <person name="Zhu R."/>
            <person name="Wang S."/>
            <person name="Zhang T."/>
            <person name="Zhao G."/>
        </authorList>
    </citation>
    <scope>NUCLEOTIDE SEQUENCE [LARGE SCALE GENOMIC DNA]</scope>
    <source>
        <strain evidence="3">cv. Xinhai21</strain>
        <tissue evidence="2">Leaf</tissue>
    </source>
</reference>
<dbReference type="EMBL" id="KZ669929">
    <property type="protein sequence ID" value="PPR84268.1"/>
    <property type="molecule type" value="Genomic_DNA"/>
</dbReference>
<proteinExistence type="predicted"/>